<gene>
    <name evidence="5" type="ORF">LG649_11030</name>
</gene>
<protein>
    <submittedName>
        <fullName evidence="5">Patatin-like phospholipase family protein</fullName>
    </submittedName>
</protein>
<dbReference type="Pfam" id="PF01734">
    <property type="entry name" value="Patatin"/>
    <property type="match status" value="1"/>
</dbReference>
<feature type="active site" description="Nucleophile" evidence="3">
    <location>
        <position position="49"/>
    </location>
</feature>
<feature type="short sequence motif" description="DGA/G" evidence="3">
    <location>
        <begin position="192"/>
        <end position="194"/>
    </location>
</feature>
<dbReference type="InterPro" id="IPR016035">
    <property type="entry name" value="Acyl_Trfase/lysoPLipase"/>
</dbReference>
<comment type="similarity">
    <text evidence="1">Belongs to the patatin family.</text>
</comment>
<dbReference type="CDD" id="cd07199">
    <property type="entry name" value="Pat17_PNPLA8_PNPLA9_like"/>
    <property type="match status" value="1"/>
</dbReference>
<evidence type="ECO:0000259" key="4">
    <source>
        <dbReference type="PROSITE" id="PS51635"/>
    </source>
</evidence>
<dbReference type="RefSeq" id="WP_226543871.1">
    <property type="nucleotide sequence ID" value="NZ_JAJAPW010000004.1"/>
</dbReference>
<dbReference type="PANTHER" id="PTHR32176:SF92">
    <property type="entry name" value="XYLOSE ISOMERASE"/>
    <property type="match status" value="1"/>
</dbReference>
<dbReference type="GO" id="GO:0004620">
    <property type="term" value="F:phospholipase activity"/>
    <property type="evidence" value="ECO:0007669"/>
    <property type="project" value="TreeGrafter"/>
</dbReference>
<dbReference type="NCBIfam" id="NF041079">
    <property type="entry name" value="CBASS_lipase"/>
    <property type="match status" value="1"/>
</dbReference>
<dbReference type="PANTHER" id="PTHR32176">
    <property type="entry name" value="XYLOSE ISOMERASE"/>
    <property type="match status" value="1"/>
</dbReference>
<evidence type="ECO:0000256" key="3">
    <source>
        <dbReference type="PROSITE-ProRule" id="PRU01161"/>
    </source>
</evidence>
<keyword evidence="2 3" id="KW-0443">Lipid metabolism</keyword>
<name>A0A9X1I2E9_9FLAO</name>
<dbReference type="GO" id="GO:0016042">
    <property type="term" value="P:lipid catabolic process"/>
    <property type="evidence" value="ECO:0007669"/>
    <property type="project" value="UniProtKB-UniRule"/>
</dbReference>
<evidence type="ECO:0000256" key="1">
    <source>
        <dbReference type="ARBA" id="ARBA00010240"/>
    </source>
</evidence>
<comment type="caution">
    <text evidence="5">The sequence shown here is derived from an EMBL/GenBank/DDBJ whole genome shotgun (WGS) entry which is preliminary data.</text>
</comment>
<accession>A0A9X1I2E9</accession>
<dbReference type="InterPro" id="IPR002641">
    <property type="entry name" value="PNPLA_dom"/>
</dbReference>
<proteinExistence type="inferred from homology"/>
<reference evidence="5" key="1">
    <citation type="submission" date="2021-10" db="EMBL/GenBank/DDBJ databases">
        <title>Tamlana sargassums sp. nov., and Tamlana laminarinivorans sp. nov., two new bacteria isolated from the brown alga.</title>
        <authorList>
            <person name="Li J."/>
        </authorList>
    </citation>
    <scope>NUCLEOTIDE SEQUENCE</scope>
    <source>
        <strain evidence="5">PT2-4</strain>
    </source>
</reference>
<evidence type="ECO:0000256" key="2">
    <source>
        <dbReference type="ARBA" id="ARBA00023098"/>
    </source>
</evidence>
<keyword evidence="3" id="KW-0442">Lipid degradation</keyword>
<dbReference type="Proteomes" id="UP001139199">
    <property type="component" value="Unassembled WGS sequence"/>
</dbReference>
<dbReference type="AlphaFoldDB" id="A0A9X1I2E9"/>
<keyword evidence="3" id="KW-0378">Hydrolase</keyword>
<organism evidence="5 6">
    <name type="scientific">Neotamlana laminarinivorans</name>
    <dbReference type="NCBI Taxonomy" id="2883124"/>
    <lineage>
        <taxon>Bacteria</taxon>
        <taxon>Pseudomonadati</taxon>
        <taxon>Bacteroidota</taxon>
        <taxon>Flavobacteriia</taxon>
        <taxon>Flavobacteriales</taxon>
        <taxon>Flavobacteriaceae</taxon>
        <taxon>Neotamlana</taxon>
    </lineage>
</organism>
<evidence type="ECO:0000313" key="6">
    <source>
        <dbReference type="Proteomes" id="UP001139199"/>
    </source>
</evidence>
<dbReference type="Gene3D" id="3.40.1090.10">
    <property type="entry name" value="Cytosolic phospholipase A2 catalytic domain"/>
    <property type="match status" value="1"/>
</dbReference>
<evidence type="ECO:0000313" key="5">
    <source>
        <dbReference type="EMBL" id="MCB4799383.1"/>
    </source>
</evidence>
<feature type="domain" description="PNPLA" evidence="4">
    <location>
        <begin position="10"/>
        <end position="205"/>
    </location>
</feature>
<dbReference type="SUPFAM" id="SSF52151">
    <property type="entry name" value="FabD/lysophospholipase-like"/>
    <property type="match status" value="1"/>
</dbReference>
<sequence length="328" mass="37474">MQDKPRLKILSIDGGGIKGVFPAKFLALLEEEIGEGQIHKHFDIITGTSTGGIIALALSLGIPAKKILELYKDNAHTIFGKKRCNIFRRAFYSNKPLEALLKDIFKEYHNKDEHPRIDDAKTKLLIPIYSLTDGSTQVLKTPHASDLILDKHIPMYMAAMATSAAPTFFNPYSNNFKKIDSTTVESFTNKVDGGVYANNPSMIALIEAQTRLERELSEIDLLSLGTGQKIFSNAKKKKRWQVFYWIWKKRIIELFMQSQSQIVHNSISVLNNFNNDFNYHRIDLEFDENFKVAMDEKNANKLEALAERATREYQKNCKDVLDTYFGNR</sequence>
<feature type="short sequence motif" description="GXGXXG" evidence="3">
    <location>
        <begin position="14"/>
        <end position="19"/>
    </location>
</feature>
<dbReference type="EMBL" id="JAJAPW010000004">
    <property type="protein sequence ID" value="MCB4799383.1"/>
    <property type="molecule type" value="Genomic_DNA"/>
</dbReference>
<feature type="short sequence motif" description="GXSXG" evidence="3">
    <location>
        <begin position="47"/>
        <end position="51"/>
    </location>
</feature>
<keyword evidence="6" id="KW-1185">Reference proteome</keyword>
<dbReference type="GO" id="GO:0047372">
    <property type="term" value="F:monoacylglycerol lipase activity"/>
    <property type="evidence" value="ECO:0007669"/>
    <property type="project" value="TreeGrafter"/>
</dbReference>
<dbReference type="PROSITE" id="PS51635">
    <property type="entry name" value="PNPLA"/>
    <property type="match status" value="1"/>
</dbReference>
<feature type="active site" description="Proton acceptor" evidence="3">
    <location>
        <position position="192"/>
    </location>
</feature>